<evidence type="ECO:0000256" key="3">
    <source>
        <dbReference type="ARBA" id="ARBA00022676"/>
    </source>
</evidence>
<dbReference type="PANTHER" id="PTHR22914:SF42">
    <property type="entry name" value="CHITIN SYNTHASE"/>
    <property type="match status" value="1"/>
</dbReference>
<keyword evidence="4" id="KW-0812">Transmembrane</keyword>
<evidence type="ECO:0000256" key="6">
    <source>
        <dbReference type="ARBA" id="ARBA00023136"/>
    </source>
</evidence>
<evidence type="ECO:0000256" key="2">
    <source>
        <dbReference type="ARBA" id="ARBA00012543"/>
    </source>
</evidence>
<evidence type="ECO:0000256" key="4">
    <source>
        <dbReference type="ARBA" id="ARBA00022692"/>
    </source>
</evidence>
<dbReference type="Proteomes" id="UP001217089">
    <property type="component" value="Unassembled WGS sequence"/>
</dbReference>
<dbReference type="EC" id="2.4.1.16" evidence="2"/>
<gene>
    <name evidence="7" type="ORF">KUTeg_011890</name>
</gene>
<dbReference type="SUPFAM" id="SSF53448">
    <property type="entry name" value="Nucleotide-diphospho-sugar transferases"/>
    <property type="match status" value="1"/>
</dbReference>
<keyword evidence="6" id="KW-0472">Membrane</keyword>
<dbReference type="EMBL" id="JARBDR010000640">
    <property type="protein sequence ID" value="KAJ8310025.1"/>
    <property type="molecule type" value="Genomic_DNA"/>
</dbReference>
<dbReference type="PANTHER" id="PTHR22914">
    <property type="entry name" value="CHITIN SYNTHASE"/>
    <property type="match status" value="1"/>
</dbReference>
<organism evidence="7 8">
    <name type="scientific">Tegillarca granosa</name>
    <name type="common">Malaysian cockle</name>
    <name type="synonym">Anadara granosa</name>
    <dbReference type="NCBI Taxonomy" id="220873"/>
    <lineage>
        <taxon>Eukaryota</taxon>
        <taxon>Metazoa</taxon>
        <taxon>Spiralia</taxon>
        <taxon>Lophotrochozoa</taxon>
        <taxon>Mollusca</taxon>
        <taxon>Bivalvia</taxon>
        <taxon>Autobranchia</taxon>
        <taxon>Pteriomorphia</taxon>
        <taxon>Arcoida</taxon>
        <taxon>Arcoidea</taxon>
        <taxon>Arcidae</taxon>
        <taxon>Tegillarca</taxon>
    </lineage>
</organism>
<feature type="non-terminal residue" evidence="7">
    <location>
        <position position="162"/>
    </location>
</feature>
<accession>A0ABQ9EXZ1</accession>
<dbReference type="Pfam" id="PF03142">
    <property type="entry name" value="Chitin_synth_2"/>
    <property type="match status" value="1"/>
</dbReference>
<keyword evidence="8" id="KW-1185">Reference proteome</keyword>
<comment type="caution">
    <text evidence="7">The sequence shown here is derived from an EMBL/GenBank/DDBJ whole genome shotgun (WGS) entry which is preliminary data.</text>
</comment>
<reference evidence="7 8" key="1">
    <citation type="submission" date="2022-12" db="EMBL/GenBank/DDBJ databases">
        <title>Chromosome-level genome of Tegillarca granosa.</title>
        <authorList>
            <person name="Kim J."/>
        </authorList>
    </citation>
    <scope>NUCLEOTIDE SEQUENCE [LARGE SCALE GENOMIC DNA]</scope>
    <source>
        <strain evidence="7">Teg-2019</strain>
        <tissue evidence="7">Adductor muscle</tissue>
    </source>
</reference>
<evidence type="ECO:0000256" key="1">
    <source>
        <dbReference type="ARBA" id="ARBA00004141"/>
    </source>
</evidence>
<evidence type="ECO:0000313" key="7">
    <source>
        <dbReference type="EMBL" id="KAJ8310025.1"/>
    </source>
</evidence>
<name>A0ABQ9EXZ1_TEGGR</name>
<keyword evidence="5" id="KW-1133">Transmembrane helix</keyword>
<evidence type="ECO:0000256" key="5">
    <source>
        <dbReference type="ARBA" id="ARBA00022989"/>
    </source>
</evidence>
<evidence type="ECO:0000313" key="8">
    <source>
        <dbReference type="Proteomes" id="UP001217089"/>
    </source>
</evidence>
<protein>
    <recommendedName>
        <fullName evidence="2">chitin synthase</fullName>
        <ecNumber evidence="2">2.4.1.16</ecNumber>
    </recommendedName>
</protein>
<sequence length="162" mass="18664">MKQVECMTPYGCREVWTLPGKTKLTVHLKDKELIRNKKRWSQVKRKKQECEDNIFILTLDGDVSFTPLDVRKIFVKMQESPKIGAVTGRLVPCGSGPIVWFQTFEYAMGHWLWKTAEHVFGSVLCAPGCFSLYRGSAILNKTVLNTYSRIPSTPREYLQFDQ</sequence>
<dbReference type="InterPro" id="IPR029044">
    <property type="entry name" value="Nucleotide-diphossugar_trans"/>
</dbReference>
<dbReference type="InterPro" id="IPR004835">
    <property type="entry name" value="Chitin_synth"/>
</dbReference>
<proteinExistence type="predicted"/>
<keyword evidence="3" id="KW-0328">Glycosyltransferase</keyword>
<keyword evidence="3" id="KW-0808">Transferase</keyword>
<comment type="subcellular location">
    <subcellularLocation>
        <location evidence="1">Membrane</location>
        <topology evidence="1">Multi-pass membrane protein</topology>
    </subcellularLocation>
</comment>